<dbReference type="Pfam" id="PF07431">
    <property type="entry name" value="DUF1512"/>
    <property type="match status" value="1"/>
</dbReference>
<proteinExistence type="predicted"/>
<feature type="domain" description="DUF1512" evidence="3">
    <location>
        <begin position="188"/>
        <end position="363"/>
    </location>
</feature>
<dbReference type="eggNOG" id="arCOG04181">
    <property type="taxonomic scope" value="Archaea"/>
</dbReference>
<dbReference type="InterPro" id="IPR056460">
    <property type="entry name" value="DUF1512_N"/>
</dbReference>
<dbReference type="RefSeq" id="WP_014736930.1">
    <property type="nucleotide sequence ID" value="NC_017954.1"/>
</dbReference>
<dbReference type="AlphaFoldDB" id="I3TD41"/>
<dbReference type="InterPro" id="IPR056461">
    <property type="entry name" value="DUF1512_C"/>
</dbReference>
<organism evidence="4 5">
    <name type="scientific">Thermogladius calderae (strain DSM 22663 / VKM B-2946 / 1633)</name>
    <dbReference type="NCBI Taxonomy" id="1184251"/>
    <lineage>
        <taxon>Archaea</taxon>
        <taxon>Thermoproteota</taxon>
        <taxon>Thermoprotei</taxon>
        <taxon>Desulfurococcales</taxon>
        <taxon>Desulfurococcaceae</taxon>
        <taxon>Thermogladius</taxon>
    </lineage>
</organism>
<evidence type="ECO:0000259" key="2">
    <source>
        <dbReference type="Pfam" id="PF07431"/>
    </source>
</evidence>
<dbReference type="Proteomes" id="UP000005270">
    <property type="component" value="Chromosome"/>
</dbReference>
<dbReference type="KEGG" id="thg:TCELL_0254"/>
<dbReference type="STRING" id="1184251.TCELL_0254"/>
<accession>I3TD41</accession>
<evidence type="ECO:0000256" key="1">
    <source>
        <dbReference type="SAM" id="Phobius"/>
    </source>
</evidence>
<keyword evidence="5" id="KW-1185">Reference proteome</keyword>
<dbReference type="EMBL" id="CP003531">
    <property type="protein sequence ID" value="AFK50679.1"/>
    <property type="molecule type" value="Genomic_DNA"/>
</dbReference>
<keyword evidence="1" id="KW-1133">Transmembrane helix</keyword>
<feature type="transmembrane region" description="Helical" evidence="1">
    <location>
        <begin position="6"/>
        <end position="26"/>
    </location>
</feature>
<keyword evidence="1" id="KW-0812">Transmembrane</keyword>
<dbReference type="PIRSF" id="PIRSF016495">
    <property type="entry name" value="UCP016495"/>
    <property type="match status" value="1"/>
</dbReference>
<protein>
    <recommendedName>
        <fullName evidence="6">DUF1512 domain-containing protein</fullName>
    </recommendedName>
</protein>
<dbReference type="HOGENOM" id="CLU_062565_0_0_2"/>
<evidence type="ECO:0000313" key="4">
    <source>
        <dbReference type="EMBL" id="AFK50679.1"/>
    </source>
</evidence>
<dbReference type="OrthoDB" id="15121at2157"/>
<evidence type="ECO:0000259" key="3">
    <source>
        <dbReference type="Pfam" id="PF23542"/>
    </source>
</evidence>
<name>I3TD41_THEC1</name>
<evidence type="ECO:0000313" key="5">
    <source>
        <dbReference type="Proteomes" id="UP000005270"/>
    </source>
</evidence>
<dbReference type="GeneID" id="13012536"/>
<feature type="domain" description="DUF1512" evidence="2">
    <location>
        <begin position="8"/>
        <end position="183"/>
    </location>
</feature>
<gene>
    <name evidence="4" type="ordered locus">TCELL_0254</name>
</gene>
<reference evidence="4 5" key="1">
    <citation type="journal article" date="2012" name="J. Bacteriol.">
        <title>Complete genome sequence of the hyperthermophilic cellulolytic Crenarchaeon 'Thermogladius cellulolyticus' 1633.</title>
        <authorList>
            <person name="Mardanov A.V."/>
            <person name="Kochetkova T.V."/>
            <person name="Beletsky A.V."/>
            <person name="Bonch-Osmolovskaya E.A."/>
            <person name="Ravin N.V."/>
            <person name="Skryabin K.G."/>
        </authorList>
    </citation>
    <scope>NUCLEOTIDE SEQUENCE [LARGE SCALE GENOMIC DNA]</scope>
    <source>
        <strain evidence="5">DSM 22663 / VKM B-2946 / 1633</strain>
    </source>
</reference>
<evidence type="ECO:0008006" key="6">
    <source>
        <dbReference type="Google" id="ProtNLM"/>
    </source>
</evidence>
<dbReference type="Pfam" id="PF23542">
    <property type="entry name" value="DUF1512_C"/>
    <property type="match status" value="1"/>
</dbReference>
<dbReference type="InterPro" id="IPR009995">
    <property type="entry name" value="DUF1512"/>
</dbReference>
<dbReference type="InParanoid" id="I3TD41"/>
<keyword evidence="1" id="KW-0472">Membrane</keyword>
<sequence>MNGDTISLITQIIWLIIFILLITGLNTKIQMRIWAMDIRNKLNLIKRIIDEDRVRVEKMISNLGYQTPSALVGRVLDFFTIEPVSIEPVDIIKRLDHMIRTSEATVRRFVESSLPNTGKFERSLVETSIEVLAGLNLIYKVIRHYLLTGEKENNWVLLMQLELLMPTIMRYVETYHMALDPFMSGKPVGDSVGPLVVYNLLEKSKVVSKRVIEDTSVFETWLEDRRVFFVKAEGPGSNVGHPGAVIRKLVEELKGNVDLIVTIDAALKLEGEETGSIAEGVGAAIGDPGPEKIAIERAAAEYGIPLRALIVKMDYREALTVMKKEIFEASRKAVDYVLKLIKEETKPNATVIVAGIGNTIGVPM</sequence>